<feature type="compositionally biased region" description="Pro residues" evidence="1">
    <location>
        <begin position="115"/>
        <end position="132"/>
    </location>
</feature>
<feature type="compositionally biased region" description="Low complexity" evidence="1">
    <location>
        <begin position="168"/>
        <end position="270"/>
    </location>
</feature>
<evidence type="ECO:0000313" key="2">
    <source>
        <dbReference type="EMBL" id="CAJ1394946.1"/>
    </source>
</evidence>
<organism evidence="2 3">
    <name type="scientific">Effrenium voratum</name>
    <dbReference type="NCBI Taxonomy" id="2562239"/>
    <lineage>
        <taxon>Eukaryota</taxon>
        <taxon>Sar</taxon>
        <taxon>Alveolata</taxon>
        <taxon>Dinophyceae</taxon>
        <taxon>Suessiales</taxon>
        <taxon>Symbiodiniaceae</taxon>
        <taxon>Effrenium</taxon>
    </lineage>
</organism>
<evidence type="ECO:0000313" key="3">
    <source>
        <dbReference type="Proteomes" id="UP001178507"/>
    </source>
</evidence>
<evidence type="ECO:0000256" key="1">
    <source>
        <dbReference type="SAM" id="MobiDB-lite"/>
    </source>
</evidence>
<gene>
    <name evidence="2" type="ORF">EVOR1521_LOCUS19494</name>
</gene>
<feature type="region of interest" description="Disordered" evidence="1">
    <location>
        <begin position="106"/>
        <end position="466"/>
    </location>
</feature>
<feature type="compositionally biased region" description="Pro residues" evidence="1">
    <location>
        <begin position="379"/>
        <end position="392"/>
    </location>
</feature>
<name>A0AA36IWJ7_9DINO</name>
<feature type="compositionally biased region" description="Basic and acidic residues" evidence="1">
    <location>
        <begin position="424"/>
        <end position="435"/>
    </location>
</feature>
<proteinExistence type="predicted"/>
<keyword evidence="3" id="KW-1185">Reference proteome</keyword>
<dbReference type="EMBL" id="CAUJNA010003001">
    <property type="protein sequence ID" value="CAJ1394946.1"/>
    <property type="molecule type" value="Genomic_DNA"/>
</dbReference>
<sequence length="787" mass="84005">MDVFGLLGHNGAGEQCCSMGTVHVGGFDMERAVKQQGSVTLFGRAGCFNWRNKGAAAAASRAPSNGQQMQQQALMQMQQTLPLPPPPSDAPPSDESNALVQALDQAAQAHADVPTPVPALPPPPPDEPPPAPEEAAQVAQAQQQPSAEPAQTEPTQAVPPAAQPELPPRQSQPSSQAQFSQPAMSQAQAQVRALALEARQAAQQAAAQEAVQQQAASQTPAAQQAPWQTTMPQQPEQTQTQPTAEPTQQASTAQTEPQVTQAVPQQAAQPEQPPPQLSQPSSQAQFAQPAMSQAQAQVRALALEAQQAAQQAAAHQAPAHQQAAVQQPAAQQAQAAQQAPWQTTIPQPQPTAQPTHQASTQAEPQATQAVPQAVQPQQPSQPLPAAPQPVPPWQTAKPLEVPKEPPVPTDAVPALPAPEPVATDGEKAKDGEKKAAPWHQKPTLPPPPKAGGHWQPPAQEPAKGQLTGQQIDEVITKLQKAGVELDFVATQAVATLLPQQALELLHFVADNRAWLPNPSFFIAQSVSGGCVLPGVYAAAQSGGIDPVTMERLLLKAQQVGLALTNEALTALSGLSPEQAAELLEFVLEKSTELRDPSQYVVSIVARGYQPRRARFENERRWQRVLELGIQLDDPAKQALAKLSPEQADEMLEYIIEHHQHLRSPSNYIISTVARGFVPRPRKGGDKGRGNNPMGVNPNIMPADLTPLERRCLQINSHLAHGQRIDVPTYLALRCLPAWQAAEVLDGLEQRLAGPSEVGSVCSYLKTAVSTIGKHHESKLDEKRQRVS</sequence>
<accession>A0AA36IWJ7</accession>
<dbReference type="Proteomes" id="UP001178507">
    <property type="component" value="Unassembled WGS sequence"/>
</dbReference>
<comment type="caution">
    <text evidence="2">The sequence shown here is derived from an EMBL/GenBank/DDBJ whole genome shotgun (WGS) entry which is preliminary data.</text>
</comment>
<feature type="compositionally biased region" description="Low complexity" evidence="1">
    <location>
        <begin position="133"/>
        <end position="154"/>
    </location>
</feature>
<dbReference type="AlphaFoldDB" id="A0AA36IWJ7"/>
<feature type="compositionally biased region" description="Low complexity" evidence="1">
    <location>
        <begin position="278"/>
        <end position="378"/>
    </location>
</feature>
<protein>
    <submittedName>
        <fullName evidence="2">Uncharacterized protein</fullName>
    </submittedName>
</protein>
<reference evidence="2" key="1">
    <citation type="submission" date="2023-08" db="EMBL/GenBank/DDBJ databases">
        <authorList>
            <person name="Chen Y."/>
            <person name="Shah S."/>
            <person name="Dougan E. K."/>
            <person name="Thang M."/>
            <person name="Chan C."/>
        </authorList>
    </citation>
    <scope>NUCLEOTIDE SEQUENCE</scope>
</reference>